<dbReference type="RefSeq" id="WP_356958842.1">
    <property type="nucleotide sequence ID" value="NZ_JBEYBD010000018.1"/>
</dbReference>
<keyword evidence="3" id="KW-1185">Reference proteome</keyword>
<protein>
    <submittedName>
        <fullName evidence="2">Uncharacterized protein</fullName>
    </submittedName>
</protein>
<accession>A0ABV2WW17</accession>
<name>A0ABV2WW17_9NOCA</name>
<evidence type="ECO:0000256" key="1">
    <source>
        <dbReference type="SAM" id="MobiDB-lite"/>
    </source>
</evidence>
<dbReference type="Proteomes" id="UP001550628">
    <property type="component" value="Unassembled WGS sequence"/>
</dbReference>
<proteinExistence type="predicted"/>
<dbReference type="EMBL" id="JBEYBF010000020">
    <property type="protein sequence ID" value="MEU1955073.1"/>
    <property type="molecule type" value="Genomic_DNA"/>
</dbReference>
<comment type="caution">
    <text evidence="2">The sequence shown here is derived from an EMBL/GenBank/DDBJ whole genome shotgun (WGS) entry which is preliminary data.</text>
</comment>
<feature type="compositionally biased region" description="Basic and acidic residues" evidence="1">
    <location>
        <begin position="32"/>
        <end position="48"/>
    </location>
</feature>
<organism evidence="2 3">
    <name type="scientific">Nocardia rhamnosiphila</name>
    <dbReference type="NCBI Taxonomy" id="426716"/>
    <lineage>
        <taxon>Bacteria</taxon>
        <taxon>Bacillati</taxon>
        <taxon>Actinomycetota</taxon>
        <taxon>Actinomycetes</taxon>
        <taxon>Mycobacteriales</taxon>
        <taxon>Nocardiaceae</taxon>
        <taxon>Nocardia</taxon>
    </lineage>
</organism>
<gene>
    <name evidence="2" type="ORF">ABZ510_24820</name>
</gene>
<reference evidence="2 3" key="1">
    <citation type="submission" date="2024-06" db="EMBL/GenBank/DDBJ databases">
        <title>The Natural Products Discovery Center: Release of the First 8490 Sequenced Strains for Exploring Actinobacteria Biosynthetic Diversity.</title>
        <authorList>
            <person name="Kalkreuter E."/>
            <person name="Kautsar S.A."/>
            <person name="Yang D."/>
            <person name="Bader C.D."/>
            <person name="Teijaro C.N."/>
            <person name="Fluegel L."/>
            <person name="Davis C.M."/>
            <person name="Simpson J.R."/>
            <person name="Lauterbach L."/>
            <person name="Steele A.D."/>
            <person name="Gui C."/>
            <person name="Meng S."/>
            <person name="Li G."/>
            <person name="Viehrig K."/>
            <person name="Ye F."/>
            <person name="Su P."/>
            <person name="Kiefer A.F."/>
            <person name="Nichols A."/>
            <person name="Cepeda A.J."/>
            <person name="Yan W."/>
            <person name="Fan B."/>
            <person name="Jiang Y."/>
            <person name="Adhikari A."/>
            <person name="Zheng C.-J."/>
            <person name="Schuster L."/>
            <person name="Cowan T.M."/>
            <person name="Smanski M.J."/>
            <person name="Chevrette M.G."/>
            <person name="De Carvalho L.P.S."/>
            <person name="Shen B."/>
        </authorList>
    </citation>
    <scope>NUCLEOTIDE SEQUENCE [LARGE SCALE GENOMIC DNA]</scope>
    <source>
        <strain evidence="2 3">NPDC019708</strain>
    </source>
</reference>
<sequence length="63" mass="6716">MVAEGQVTGRREIVDPAAPFPRRPGTVVVASRGREPAERMTCEPDTKPRPTGRAAVLDTTGAE</sequence>
<evidence type="ECO:0000313" key="3">
    <source>
        <dbReference type="Proteomes" id="UP001550628"/>
    </source>
</evidence>
<feature type="region of interest" description="Disordered" evidence="1">
    <location>
        <begin position="1"/>
        <end position="63"/>
    </location>
</feature>
<evidence type="ECO:0000313" key="2">
    <source>
        <dbReference type="EMBL" id="MEU1955073.1"/>
    </source>
</evidence>